<evidence type="ECO:0000313" key="1">
    <source>
        <dbReference type="EMBL" id="KAH9321069.1"/>
    </source>
</evidence>
<comment type="caution">
    <text evidence="1">The sequence shown here is derived from an EMBL/GenBank/DDBJ whole genome shotgun (WGS) entry which is preliminary data.</text>
</comment>
<proteinExistence type="predicted"/>
<accession>A0AA38GD17</accession>
<name>A0AA38GD17_TAXCH</name>
<sequence length="72" mass="7848">APRIDLEDDEDVTSVVVFNKEGCLIEIDDDLDNANLDEGEAPKVCLIGGTTGALSFGDEDDDPYKRDDTFLI</sequence>
<feature type="non-terminal residue" evidence="1">
    <location>
        <position position="72"/>
    </location>
</feature>
<dbReference type="AlphaFoldDB" id="A0AA38GD17"/>
<evidence type="ECO:0000313" key="2">
    <source>
        <dbReference type="Proteomes" id="UP000824469"/>
    </source>
</evidence>
<reference evidence="1 2" key="1">
    <citation type="journal article" date="2021" name="Nat. Plants">
        <title>The Taxus genome provides insights into paclitaxel biosynthesis.</title>
        <authorList>
            <person name="Xiong X."/>
            <person name="Gou J."/>
            <person name="Liao Q."/>
            <person name="Li Y."/>
            <person name="Zhou Q."/>
            <person name="Bi G."/>
            <person name="Li C."/>
            <person name="Du R."/>
            <person name="Wang X."/>
            <person name="Sun T."/>
            <person name="Guo L."/>
            <person name="Liang H."/>
            <person name="Lu P."/>
            <person name="Wu Y."/>
            <person name="Zhang Z."/>
            <person name="Ro D.K."/>
            <person name="Shang Y."/>
            <person name="Huang S."/>
            <person name="Yan J."/>
        </authorList>
    </citation>
    <scope>NUCLEOTIDE SEQUENCE [LARGE SCALE GENOMIC DNA]</scope>
    <source>
        <strain evidence="1">Ta-2019</strain>
    </source>
</reference>
<protein>
    <submittedName>
        <fullName evidence="1">Uncharacterized protein</fullName>
    </submittedName>
</protein>
<organism evidence="1 2">
    <name type="scientific">Taxus chinensis</name>
    <name type="common">Chinese yew</name>
    <name type="synonym">Taxus wallichiana var. chinensis</name>
    <dbReference type="NCBI Taxonomy" id="29808"/>
    <lineage>
        <taxon>Eukaryota</taxon>
        <taxon>Viridiplantae</taxon>
        <taxon>Streptophyta</taxon>
        <taxon>Embryophyta</taxon>
        <taxon>Tracheophyta</taxon>
        <taxon>Spermatophyta</taxon>
        <taxon>Pinopsida</taxon>
        <taxon>Pinidae</taxon>
        <taxon>Conifers II</taxon>
        <taxon>Cupressales</taxon>
        <taxon>Taxaceae</taxon>
        <taxon>Taxus</taxon>
    </lineage>
</organism>
<keyword evidence="2" id="KW-1185">Reference proteome</keyword>
<feature type="non-terminal residue" evidence="1">
    <location>
        <position position="1"/>
    </location>
</feature>
<gene>
    <name evidence="1" type="ORF">KI387_015708</name>
</gene>
<dbReference type="Proteomes" id="UP000824469">
    <property type="component" value="Unassembled WGS sequence"/>
</dbReference>
<dbReference type="EMBL" id="JAHRHJ020000003">
    <property type="protein sequence ID" value="KAH9321069.1"/>
    <property type="molecule type" value="Genomic_DNA"/>
</dbReference>